<dbReference type="EMBL" id="VXPY01000042">
    <property type="protein sequence ID" value="MYD90030.1"/>
    <property type="molecule type" value="Genomic_DNA"/>
</dbReference>
<accession>A0A6B1DQX6</accession>
<dbReference type="AlphaFoldDB" id="A0A6B1DQX6"/>
<reference evidence="1" key="1">
    <citation type="submission" date="2019-09" db="EMBL/GenBank/DDBJ databases">
        <title>Characterisation of the sponge microbiome using genome-centric metagenomics.</title>
        <authorList>
            <person name="Engelberts J.P."/>
            <person name="Robbins S.J."/>
            <person name="De Goeij J.M."/>
            <person name="Aranda M."/>
            <person name="Bell S.C."/>
            <person name="Webster N.S."/>
        </authorList>
    </citation>
    <scope>NUCLEOTIDE SEQUENCE</scope>
    <source>
        <strain evidence="1">SB0662_bin_9</strain>
    </source>
</reference>
<comment type="caution">
    <text evidence="1">The sequence shown here is derived from an EMBL/GenBank/DDBJ whole genome shotgun (WGS) entry which is preliminary data.</text>
</comment>
<organism evidence="1">
    <name type="scientific">Caldilineaceae bacterium SB0662_bin_9</name>
    <dbReference type="NCBI Taxonomy" id="2605258"/>
    <lineage>
        <taxon>Bacteria</taxon>
        <taxon>Bacillati</taxon>
        <taxon>Chloroflexota</taxon>
        <taxon>Caldilineae</taxon>
        <taxon>Caldilineales</taxon>
        <taxon>Caldilineaceae</taxon>
    </lineage>
</organism>
<sequence>MLRAGIAERGHLHTHAVLLFVVRETMGHKTGLAVLQTCLLVDATPRLWVWVTTEAQRGRPAFPAPRAGPGS</sequence>
<gene>
    <name evidence="1" type="ORF">F4Y08_06785</name>
</gene>
<name>A0A6B1DQX6_9CHLR</name>
<proteinExistence type="predicted"/>
<protein>
    <submittedName>
        <fullName evidence="1">Uncharacterized protein</fullName>
    </submittedName>
</protein>
<evidence type="ECO:0000313" key="1">
    <source>
        <dbReference type="EMBL" id="MYD90030.1"/>
    </source>
</evidence>